<protein>
    <submittedName>
        <fullName evidence="1">Uncharacterized protein</fullName>
    </submittedName>
</protein>
<reference evidence="1 2" key="1">
    <citation type="journal article" date="2022" name="Nat. Ecol. Evol.">
        <title>A masculinizing supergene underlies an exaggerated male reproductive morph in a spider.</title>
        <authorList>
            <person name="Hendrickx F."/>
            <person name="De Corte Z."/>
            <person name="Sonet G."/>
            <person name="Van Belleghem S.M."/>
            <person name="Kostlbacher S."/>
            <person name="Vangestel C."/>
        </authorList>
    </citation>
    <scope>NUCLEOTIDE SEQUENCE [LARGE SCALE GENOMIC DNA]</scope>
    <source>
        <strain evidence="1">W744_W776</strain>
    </source>
</reference>
<dbReference type="EMBL" id="JAFNEN010000173">
    <property type="protein sequence ID" value="KAG8190825.1"/>
    <property type="molecule type" value="Genomic_DNA"/>
</dbReference>
<sequence>MRELTCIRSALFSVASDTCKCDWGLDAPVSAPYRKRREADICLIELPLDAGADARFVESNLVHKRGHHSHANAEEMKRPLGTTGWGALSTICEISFGLASRGHWHRLPMRNPDCL</sequence>
<comment type="caution">
    <text evidence="1">The sequence shown here is derived from an EMBL/GenBank/DDBJ whole genome shotgun (WGS) entry which is preliminary data.</text>
</comment>
<organism evidence="1 2">
    <name type="scientific">Oedothorax gibbosus</name>
    <dbReference type="NCBI Taxonomy" id="931172"/>
    <lineage>
        <taxon>Eukaryota</taxon>
        <taxon>Metazoa</taxon>
        <taxon>Ecdysozoa</taxon>
        <taxon>Arthropoda</taxon>
        <taxon>Chelicerata</taxon>
        <taxon>Arachnida</taxon>
        <taxon>Araneae</taxon>
        <taxon>Araneomorphae</taxon>
        <taxon>Entelegynae</taxon>
        <taxon>Araneoidea</taxon>
        <taxon>Linyphiidae</taxon>
        <taxon>Erigoninae</taxon>
        <taxon>Oedothorax</taxon>
    </lineage>
</organism>
<evidence type="ECO:0000313" key="2">
    <source>
        <dbReference type="Proteomes" id="UP000827092"/>
    </source>
</evidence>
<name>A0AAV6V293_9ARAC</name>
<evidence type="ECO:0000313" key="1">
    <source>
        <dbReference type="EMBL" id="KAG8190825.1"/>
    </source>
</evidence>
<gene>
    <name evidence="1" type="ORF">JTE90_028322</name>
</gene>
<dbReference type="Proteomes" id="UP000827092">
    <property type="component" value="Unassembled WGS sequence"/>
</dbReference>
<keyword evidence="2" id="KW-1185">Reference proteome</keyword>
<accession>A0AAV6V293</accession>
<dbReference type="AlphaFoldDB" id="A0AAV6V293"/>
<proteinExistence type="predicted"/>